<dbReference type="Proteomes" id="UP000708338">
    <property type="component" value="Unassembled WGS sequence"/>
</dbReference>
<evidence type="ECO:0000256" key="5">
    <source>
        <dbReference type="SAM" id="SignalP"/>
    </source>
</evidence>
<evidence type="ECO:0000313" key="8">
    <source>
        <dbReference type="Proteomes" id="UP000708338"/>
    </source>
</evidence>
<dbReference type="GO" id="GO:0030288">
    <property type="term" value="C:outer membrane-bounded periplasmic space"/>
    <property type="evidence" value="ECO:0007669"/>
    <property type="project" value="TreeGrafter"/>
</dbReference>
<dbReference type="AlphaFoldDB" id="A0AA41FIE8"/>
<dbReference type="PROSITE" id="PS51257">
    <property type="entry name" value="PROKAR_LIPOPROTEIN"/>
    <property type="match status" value="1"/>
</dbReference>
<proteinExistence type="inferred from homology"/>
<dbReference type="InterPro" id="IPR000914">
    <property type="entry name" value="SBP_5_dom"/>
</dbReference>
<dbReference type="Gene3D" id="3.10.105.10">
    <property type="entry name" value="Dipeptide-binding Protein, Domain 3"/>
    <property type="match status" value="1"/>
</dbReference>
<dbReference type="RefSeq" id="WP_117450716.1">
    <property type="nucleotide sequence ID" value="NZ_CABJDD010000002.1"/>
</dbReference>
<dbReference type="SUPFAM" id="SSF53850">
    <property type="entry name" value="Periplasmic binding protein-like II"/>
    <property type="match status" value="1"/>
</dbReference>
<evidence type="ECO:0000256" key="3">
    <source>
        <dbReference type="ARBA" id="ARBA00022729"/>
    </source>
</evidence>
<evidence type="ECO:0000259" key="6">
    <source>
        <dbReference type="Pfam" id="PF00496"/>
    </source>
</evidence>
<reference evidence="7" key="1">
    <citation type="journal article" date="2021" name="Gut Microbes">
        <title>A synthetic consortium of 100 gut commensals modulates the composition and function in a colon model of the microbiome of elderly subjects.</title>
        <authorList>
            <person name="Perez M."/>
            <person name="Ntemiri A."/>
            <person name="Tan H."/>
            <person name="Harris H.M.B."/>
            <person name="Roager H.M."/>
            <person name="Ribiere C."/>
            <person name="O'Toole P.W."/>
        </authorList>
    </citation>
    <scope>NUCLEOTIDE SEQUENCE</scope>
    <source>
        <strain evidence="7">MCC335</strain>
    </source>
</reference>
<dbReference type="NCBIfam" id="TIGR02294">
    <property type="entry name" value="nickel_nikA"/>
    <property type="match status" value="1"/>
</dbReference>
<name>A0AA41FIE8_9FIRM</name>
<evidence type="ECO:0000256" key="4">
    <source>
        <dbReference type="SAM" id="MobiDB-lite"/>
    </source>
</evidence>
<feature type="chain" id="PRO_5041396924" evidence="5">
    <location>
        <begin position="31"/>
        <end position="564"/>
    </location>
</feature>
<dbReference type="InterPro" id="IPR030678">
    <property type="entry name" value="Peptide/Ni-bd"/>
</dbReference>
<evidence type="ECO:0000256" key="2">
    <source>
        <dbReference type="ARBA" id="ARBA00005695"/>
    </source>
</evidence>
<dbReference type="CDD" id="cd08489">
    <property type="entry name" value="PBP2_NikA"/>
    <property type="match status" value="1"/>
</dbReference>
<dbReference type="GO" id="GO:0020037">
    <property type="term" value="F:heme binding"/>
    <property type="evidence" value="ECO:0007669"/>
    <property type="project" value="InterPro"/>
</dbReference>
<dbReference type="PANTHER" id="PTHR30290:SF37">
    <property type="entry name" value="NICKEL-BINDING PERIPLASMIC PROTEIN"/>
    <property type="match status" value="1"/>
</dbReference>
<dbReference type="Gene3D" id="3.40.190.10">
    <property type="entry name" value="Periplasmic binding protein-like II"/>
    <property type="match status" value="1"/>
</dbReference>
<comment type="caution">
    <text evidence="7">The sequence shown here is derived from an EMBL/GenBank/DDBJ whole genome shotgun (WGS) entry which is preliminary data.</text>
</comment>
<sequence>MRKRKMILPAVILMTAMLAAGCGTSGTPKAVETTAQEGQAGTTAGSAEGSAAASDPQAGAGKTAADDDTTLVLAYPKDLGDMNPHTMTSPMYAQDWVYDGLTALVNGTIVPELAEKWDISEDGKTYTFHLRKGVKFSDGSDLTAELVKENIQDVINNKDGYSFLQCLEEIGTMDTPDDSTLILNLKNPCNSLLSDMSFNRPLTIAGKAAFPESGNIYKDGVKAPIGTGMWTVKEYVQDQYTVFERNEYYWGEKPSFQYVKVEVIPDMDTVVNALKAGEIHMYIDVNDGLSADAFYELKELGFGTQMAEGTQVTSLSLNTAGDTTGDVKVRQALEYATDNTVISQYVYGGLQKPASSYFADSIQLTRTGTQGYTYDPEKASEILEQAGWVLEAGSDYRVKDGAPLEVDMLYDTVFKNGKNIGLVLQEQYKKAGVKLNICEEDSQVFRKKWKEGDFDMILYSSWGGSYEPFATLAAMRSEGDKFSTVQKGMENKAELDKVMNEALSEIDEDKLKEDFTYIMESFKDQAVYIPLTVSSTLAVYDNSLEGLDLTDGKDIMPVGSVVRK</sequence>
<gene>
    <name evidence="7" type="primary">nikA</name>
    <name evidence="7" type="ORF">GPL26_21305</name>
</gene>
<accession>A0AA41FIE8</accession>
<dbReference type="PROSITE" id="PS01040">
    <property type="entry name" value="SBP_BACTERIAL_5"/>
    <property type="match status" value="1"/>
</dbReference>
<dbReference type="GO" id="GO:0043190">
    <property type="term" value="C:ATP-binding cassette (ABC) transporter complex"/>
    <property type="evidence" value="ECO:0007669"/>
    <property type="project" value="InterPro"/>
</dbReference>
<comment type="subcellular location">
    <subcellularLocation>
        <location evidence="1">Cell membrane</location>
        <topology evidence="1">Lipid-anchor</topology>
    </subcellularLocation>
</comment>
<comment type="similarity">
    <text evidence="2">Belongs to the bacterial solute-binding protein 5 family.</text>
</comment>
<dbReference type="GO" id="GO:1904680">
    <property type="term" value="F:peptide transmembrane transporter activity"/>
    <property type="evidence" value="ECO:0007669"/>
    <property type="project" value="TreeGrafter"/>
</dbReference>
<dbReference type="GO" id="GO:0016151">
    <property type="term" value="F:nickel cation binding"/>
    <property type="evidence" value="ECO:0007669"/>
    <property type="project" value="InterPro"/>
</dbReference>
<dbReference type="GO" id="GO:0015833">
    <property type="term" value="P:peptide transport"/>
    <property type="evidence" value="ECO:0007669"/>
    <property type="project" value="TreeGrafter"/>
</dbReference>
<keyword evidence="3 5" id="KW-0732">Signal</keyword>
<feature type="signal peptide" evidence="5">
    <location>
        <begin position="1"/>
        <end position="30"/>
    </location>
</feature>
<dbReference type="GO" id="GO:0015675">
    <property type="term" value="P:nickel cation transport"/>
    <property type="evidence" value="ECO:0007669"/>
    <property type="project" value="InterPro"/>
</dbReference>
<feature type="domain" description="Solute-binding protein family 5" evidence="6">
    <location>
        <begin position="108"/>
        <end position="481"/>
    </location>
</feature>
<feature type="region of interest" description="Disordered" evidence="4">
    <location>
        <begin position="25"/>
        <end position="65"/>
    </location>
</feature>
<evidence type="ECO:0000256" key="1">
    <source>
        <dbReference type="ARBA" id="ARBA00004193"/>
    </source>
</evidence>
<dbReference type="PANTHER" id="PTHR30290">
    <property type="entry name" value="PERIPLASMIC BINDING COMPONENT OF ABC TRANSPORTER"/>
    <property type="match status" value="1"/>
</dbReference>
<organism evidence="7 8">
    <name type="scientific">Enterocloster citroniae</name>
    <dbReference type="NCBI Taxonomy" id="358743"/>
    <lineage>
        <taxon>Bacteria</taxon>
        <taxon>Bacillati</taxon>
        <taxon>Bacillota</taxon>
        <taxon>Clostridia</taxon>
        <taxon>Lachnospirales</taxon>
        <taxon>Lachnospiraceae</taxon>
        <taxon>Enterocloster</taxon>
    </lineage>
</organism>
<dbReference type="InterPro" id="IPR023765">
    <property type="entry name" value="SBP_5_CS"/>
</dbReference>
<evidence type="ECO:0000313" key="7">
    <source>
        <dbReference type="EMBL" id="MBT9812160.1"/>
    </source>
</evidence>
<dbReference type="EMBL" id="WQPS01000043">
    <property type="protein sequence ID" value="MBT9812160.1"/>
    <property type="molecule type" value="Genomic_DNA"/>
</dbReference>
<protein>
    <submittedName>
        <fullName evidence="7">Nickel ABC transporter, nickel/metallophore periplasmic binding protein</fullName>
    </submittedName>
</protein>
<dbReference type="Pfam" id="PF00496">
    <property type="entry name" value="SBP_bac_5"/>
    <property type="match status" value="1"/>
</dbReference>
<feature type="compositionally biased region" description="Low complexity" evidence="4">
    <location>
        <begin position="32"/>
        <end position="63"/>
    </location>
</feature>
<dbReference type="InterPro" id="IPR011980">
    <property type="entry name" value="CntA-like"/>
</dbReference>
<dbReference type="InterPro" id="IPR039424">
    <property type="entry name" value="SBP_5"/>
</dbReference>
<dbReference type="PIRSF" id="PIRSF002741">
    <property type="entry name" value="MppA"/>
    <property type="match status" value="1"/>
</dbReference>